<dbReference type="SMART" id="SM00547">
    <property type="entry name" value="ZnF_RBZ"/>
    <property type="match status" value="4"/>
</dbReference>
<evidence type="ECO:0000256" key="12">
    <source>
        <dbReference type="ARBA" id="ARBA00023132"/>
    </source>
</evidence>
<keyword evidence="14" id="KW-0539">Nucleus</keyword>
<dbReference type="PROSITE" id="PS50199">
    <property type="entry name" value="ZF_RANBP2_2"/>
    <property type="match status" value="4"/>
</dbReference>
<dbReference type="SUPFAM" id="SSF90209">
    <property type="entry name" value="Ran binding protein zinc finger-like"/>
    <property type="match status" value="4"/>
</dbReference>
<comment type="subcellular location">
    <subcellularLocation>
        <location evidence="2">Nucleus membrane</location>
    </subcellularLocation>
    <subcellularLocation>
        <location evidence="3">Nucleus</location>
        <location evidence="3">Nuclear pore complex</location>
    </subcellularLocation>
</comment>
<evidence type="ECO:0000256" key="10">
    <source>
        <dbReference type="ARBA" id="ARBA00023010"/>
    </source>
</evidence>
<evidence type="ECO:0000256" key="2">
    <source>
        <dbReference type="ARBA" id="ARBA00004126"/>
    </source>
</evidence>
<keyword evidence="10" id="KW-0811">Translocation</keyword>
<evidence type="ECO:0000256" key="8">
    <source>
        <dbReference type="ARBA" id="ARBA00022833"/>
    </source>
</evidence>
<evidence type="ECO:0000256" key="5">
    <source>
        <dbReference type="ARBA" id="ARBA00022723"/>
    </source>
</evidence>
<evidence type="ECO:0000256" key="9">
    <source>
        <dbReference type="ARBA" id="ARBA00022927"/>
    </source>
</evidence>
<keyword evidence="4" id="KW-0813">Transport</keyword>
<keyword evidence="13" id="KW-0472">Membrane</keyword>
<organism evidence="22 23">
    <name type="scientific">Molorchus minor</name>
    <dbReference type="NCBI Taxonomy" id="1323400"/>
    <lineage>
        <taxon>Eukaryota</taxon>
        <taxon>Metazoa</taxon>
        <taxon>Ecdysozoa</taxon>
        <taxon>Arthropoda</taxon>
        <taxon>Hexapoda</taxon>
        <taxon>Insecta</taxon>
        <taxon>Pterygota</taxon>
        <taxon>Neoptera</taxon>
        <taxon>Endopterygota</taxon>
        <taxon>Coleoptera</taxon>
        <taxon>Polyphaga</taxon>
        <taxon>Cucujiformia</taxon>
        <taxon>Chrysomeloidea</taxon>
        <taxon>Cerambycidae</taxon>
        <taxon>Lamiinae</taxon>
        <taxon>Monochamini</taxon>
        <taxon>Molorchus</taxon>
    </lineage>
</organism>
<feature type="region of interest" description="Disordered" evidence="20">
    <location>
        <begin position="406"/>
        <end position="430"/>
    </location>
</feature>
<evidence type="ECO:0000256" key="7">
    <source>
        <dbReference type="ARBA" id="ARBA00022816"/>
    </source>
</evidence>
<feature type="domain" description="RanBP2-type" evidence="21">
    <location>
        <begin position="607"/>
        <end position="636"/>
    </location>
</feature>
<feature type="domain" description="RanBP2-type" evidence="21">
    <location>
        <begin position="707"/>
        <end position="736"/>
    </location>
</feature>
<dbReference type="PANTHER" id="PTHR23193:SF23">
    <property type="entry name" value="NUCLEAR PORE COMPLEX PROTEIN NUP153"/>
    <property type="match status" value="1"/>
</dbReference>
<evidence type="ECO:0000259" key="21">
    <source>
        <dbReference type="PROSITE" id="PS50199"/>
    </source>
</evidence>
<evidence type="ECO:0000256" key="17">
    <source>
        <dbReference type="ARBA" id="ARBA00078197"/>
    </source>
</evidence>
<evidence type="ECO:0000256" key="14">
    <source>
        <dbReference type="ARBA" id="ARBA00023242"/>
    </source>
</evidence>
<feature type="compositionally biased region" description="Polar residues" evidence="20">
    <location>
        <begin position="215"/>
        <end position="233"/>
    </location>
</feature>
<evidence type="ECO:0000256" key="20">
    <source>
        <dbReference type="SAM" id="MobiDB-lite"/>
    </source>
</evidence>
<feature type="region of interest" description="Disordered" evidence="20">
    <location>
        <begin position="146"/>
        <end position="233"/>
    </location>
</feature>
<feature type="region of interest" description="Disordered" evidence="20">
    <location>
        <begin position="473"/>
        <end position="501"/>
    </location>
</feature>
<evidence type="ECO:0000313" key="22">
    <source>
        <dbReference type="EMBL" id="KAJ8971592.1"/>
    </source>
</evidence>
<evidence type="ECO:0000256" key="19">
    <source>
        <dbReference type="PROSITE-ProRule" id="PRU00322"/>
    </source>
</evidence>
<dbReference type="InterPro" id="IPR026054">
    <property type="entry name" value="Nucleoporin"/>
</dbReference>
<evidence type="ECO:0000256" key="18">
    <source>
        <dbReference type="ARBA" id="ARBA00079437"/>
    </source>
</evidence>
<accession>A0ABQ9J1Z8</accession>
<dbReference type="Proteomes" id="UP001162164">
    <property type="component" value="Unassembled WGS sequence"/>
</dbReference>
<evidence type="ECO:0000256" key="13">
    <source>
        <dbReference type="ARBA" id="ARBA00023136"/>
    </source>
</evidence>
<dbReference type="EMBL" id="JAPWTJ010001457">
    <property type="protein sequence ID" value="KAJ8971592.1"/>
    <property type="molecule type" value="Genomic_DNA"/>
</dbReference>
<name>A0ABQ9J1Z8_9CUCU</name>
<sequence>MDRDPNNSELFNSLHPKDEETDKSFVGKVKSIITNTPLSKWFWRQDDNGSTVRIRDEEFEDEEILEMQPPTKRVKLPVDSEASNCNTIYFKQTSTNTTADKIPKTEFISLHEPVAGPSGINSRKLHSNATTSTTYSARSVFNTNELINGHKDSDSDESTSGYSSVPRISSKEQVCGSQESSKQTSPLQSSPRNSRSLFQTSTMNSTRSLFAERSLSPNVNTSMSSRRPSFNASTFGSPNFIDKTIATKKVVESPFYNGRTIYGGASAYSRSLGRSSQDLKSSLRNSVDVKPVNKTSDNGNVVLGKTAQRILDTLEQYSTPINDAKKIPLATRKRGGLLSEYTGTNPYIIRHSKVASNKELQVPSVPDLLKMKQRMRLQDSTEIVKQIAASSKSNLNAQLYSIHTNENEKEKHTSKVRTKISAPHRQKQLDMEPAPEVHLNPVSLPITTLPKFDLKIPPPESLKRDSENISRALKQSEKSLLSKSPQAQLSRSKTLETETNHKKRTTTADIVDYKFSDPLVISENIKSIIAINDFKFSEPVCKKSKPESLSNSTLNFKMPENKASILPITGKTNTVGQKESPTLLKTGSVMDILGKKDTSLMEKFKPPQGTWECTVCMVRNQPEKTKCVACETPKVMPDKQNLNKDGFGSQFKLSSDKWECSSCMVRNNNSDMKCVACTSPKPGTIAVSNTTTPKTNTSGFGGKFKLSSDSWECPTCMIRNKNELTKCAACETANPKVTTTLLSTMNKFLPPPSSWECTTCLVKNKEGDLKCVACETPKAGEKNGTHWFWKCI</sequence>
<feature type="domain" description="RanBP2-type" evidence="21">
    <location>
        <begin position="751"/>
        <end position="780"/>
    </location>
</feature>
<feature type="domain" description="RanBP2-type" evidence="21">
    <location>
        <begin position="654"/>
        <end position="683"/>
    </location>
</feature>
<keyword evidence="5" id="KW-0479">Metal-binding</keyword>
<reference evidence="22" key="1">
    <citation type="journal article" date="2023" name="Insect Mol. Biol.">
        <title>Genome sequencing provides insights into the evolution of gene families encoding plant cell wall-degrading enzymes in longhorned beetles.</title>
        <authorList>
            <person name="Shin N.R."/>
            <person name="Okamura Y."/>
            <person name="Kirsch R."/>
            <person name="Pauchet Y."/>
        </authorList>
    </citation>
    <scope>NUCLEOTIDE SEQUENCE</scope>
    <source>
        <strain evidence="22">MMC_N1</strain>
    </source>
</reference>
<comment type="caution">
    <text evidence="22">The sequence shown here is derived from an EMBL/GenBank/DDBJ whole genome shotgun (WGS) entry which is preliminary data.</text>
</comment>
<keyword evidence="9" id="KW-0653">Protein transport</keyword>
<keyword evidence="12" id="KW-0906">Nuclear pore complex</keyword>
<evidence type="ECO:0000256" key="15">
    <source>
        <dbReference type="ARBA" id="ARBA00060842"/>
    </source>
</evidence>
<dbReference type="Pfam" id="PF00641">
    <property type="entry name" value="Zn_ribbon_RanBP"/>
    <property type="match status" value="4"/>
</dbReference>
<keyword evidence="6 19" id="KW-0863">Zinc-finger</keyword>
<feature type="compositionally biased region" description="Basic residues" evidence="20">
    <location>
        <begin position="414"/>
        <end position="426"/>
    </location>
</feature>
<keyword evidence="7" id="KW-0509">mRNA transport</keyword>
<evidence type="ECO:0000313" key="23">
    <source>
        <dbReference type="Proteomes" id="UP001162164"/>
    </source>
</evidence>
<dbReference type="Gene3D" id="4.10.1060.10">
    <property type="entry name" value="Zinc finger, RanBP2-type"/>
    <property type="match status" value="4"/>
</dbReference>
<comment type="similarity">
    <text evidence="15">Belongs to the NUP153 family.</text>
</comment>
<evidence type="ECO:0000256" key="4">
    <source>
        <dbReference type="ARBA" id="ARBA00022448"/>
    </source>
</evidence>
<feature type="compositionally biased region" description="Polar residues" evidence="20">
    <location>
        <begin position="171"/>
        <end position="208"/>
    </location>
</feature>
<dbReference type="PANTHER" id="PTHR23193">
    <property type="entry name" value="NUCLEAR PORE COMPLEX PROTEIN NUP"/>
    <property type="match status" value="1"/>
</dbReference>
<keyword evidence="11" id="KW-0238">DNA-binding</keyword>
<proteinExistence type="inferred from homology"/>
<dbReference type="Pfam" id="PF08604">
    <property type="entry name" value="Nup153"/>
    <property type="match status" value="1"/>
</dbReference>
<keyword evidence="23" id="KW-1185">Reference proteome</keyword>
<evidence type="ECO:0000256" key="16">
    <source>
        <dbReference type="ARBA" id="ARBA00068609"/>
    </source>
</evidence>
<dbReference type="InterPro" id="IPR013913">
    <property type="entry name" value="Nup153_N"/>
</dbReference>
<evidence type="ECO:0000256" key="11">
    <source>
        <dbReference type="ARBA" id="ARBA00023125"/>
    </source>
</evidence>
<evidence type="ECO:0000256" key="6">
    <source>
        <dbReference type="ARBA" id="ARBA00022771"/>
    </source>
</evidence>
<dbReference type="InterPro" id="IPR036443">
    <property type="entry name" value="Znf_RanBP2_sf"/>
</dbReference>
<gene>
    <name evidence="22" type="ORF">NQ317_016321</name>
</gene>
<evidence type="ECO:0000256" key="1">
    <source>
        <dbReference type="ARBA" id="ARBA00001947"/>
    </source>
</evidence>
<evidence type="ECO:0000256" key="3">
    <source>
        <dbReference type="ARBA" id="ARBA00004567"/>
    </source>
</evidence>
<keyword evidence="8" id="KW-0862">Zinc</keyword>
<dbReference type="InterPro" id="IPR001876">
    <property type="entry name" value="Znf_RanBP2"/>
</dbReference>
<protein>
    <recommendedName>
        <fullName evidence="16">Nuclear pore complex protein Nup153</fullName>
    </recommendedName>
    <alternativeName>
        <fullName evidence="18">153 kDa nucleoporin</fullName>
    </alternativeName>
    <alternativeName>
        <fullName evidence="17">Nucleoporin Nup153</fullName>
    </alternativeName>
</protein>
<comment type="cofactor">
    <cofactor evidence="1">
        <name>Zn(2+)</name>
        <dbReference type="ChEBI" id="CHEBI:29105"/>
    </cofactor>
</comment>
<dbReference type="PROSITE" id="PS01358">
    <property type="entry name" value="ZF_RANBP2_1"/>
    <property type="match status" value="4"/>
</dbReference>